<evidence type="ECO:0000256" key="8">
    <source>
        <dbReference type="ARBA" id="ARBA00023136"/>
    </source>
</evidence>
<feature type="transmembrane region" description="Helical" evidence="9">
    <location>
        <begin position="272"/>
        <end position="290"/>
    </location>
</feature>
<name>A0ABP4DZP8_9ACTN</name>
<feature type="transmembrane region" description="Helical" evidence="9">
    <location>
        <begin position="187"/>
        <end position="210"/>
    </location>
</feature>
<comment type="caution">
    <text evidence="11">The sequence shown here is derived from an EMBL/GenBank/DDBJ whole genome shotgun (WGS) entry which is preliminary data.</text>
</comment>
<evidence type="ECO:0000256" key="7">
    <source>
        <dbReference type="ARBA" id="ARBA00023065"/>
    </source>
</evidence>
<feature type="transmembrane region" description="Helical" evidence="9">
    <location>
        <begin position="151"/>
        <end position="175"/>
    </location>
</feature>
<feature type="transmembrane region" description="Helical" evidence="9">
    <location>
        <begin position="365"/>
        <end position="383"/>
    </location>
</feature>
<evidence type="ECO:0000256" key="6">
    <source>
        <dbReference type="ARBA" id="ARBA00022989"/>
    </source>
</evidence>
<evidence type="ECO:0000256" key="4">
    <source>
        <dbReference type="ARBA" id="ARBA00022475"/>
    </source>
</evidence>
<dbReference type="PANTHER" id="PTHR32507:SF0">
    <property type="entry name" value="NA(+)_H(+) ANTIPORTER 2-RELATED"/>
    <property type="match status" value="1"/>
</dbReference>
<feature type="domain" description="Cation/H+ exchanger transmembrane" evidence="10">
    <location>
        <begin position="16"/>
        <end position="388"/>
    </location>
</feature>
<dbReference type="InterPro" id="IPR038770">
    <property type="entry name" value="Na+/solute_symporter_sf"/>
</dbReference>
<feature type="transmembrane region" description="Helical" evidence="9">
    <location>
        <begin position="58"/>
        <end position="77"/>
    </location>
</feature>
<gene>
    <name evidence="11" type="ORF">GCM10009663_26570</name>
</gene>
<keyword evidence="7" id="KW-0406">Ion transport</keyword>
<dbReference type="EMBL" id="BAAALD010000020">
    <property type="protein sequence ID" value="GAA1082312.1"/>
    <property type="molecule type" value="Genomic_DNA"/>
</dbReference>
<dbReference type="PANTHER" id="PTHR32507">
    <property type="entry name" value="NA(+)/H(+) ANTIPORTER 1"/>
    <property type="match status" value="1"/>
</dbReference>
<comment type="subcellular location">
    <subcellularLocation>
        <location evidence="1">Cell membrane</location>
        <topology evidence="1">Multi-pass membrane protein</topology>
    </subcellularLocation>
</comment>
<protein>
    <submittedName>
        <fullName evidence="11">Sodium:proton antiporter</fullName>
    </submittedName>
</protein>
<feature type="transmembrane region" description="Helical" evidence="9">
    <location>
        <begin position="296"/>
        <end position="319"/>
    </location>
</feature>
<proteinExistence type="predicted"/>
<evidence type="ECO:0000256" key="1">
    <source>
        <dbReference type="ARBA" id="ARBA00004651"/>
    </source>
</evidence>
<dbReference type="Proteomes" id="UP001499987">
    <property type="component" value="Unassembled WGS sequence"/>
</dbReference>
<keyword evidence="8 9" id="KW-0472">Membrane</keyword>
<dbReference type="Pfam" id="PF00999">
    <property type="entry name" value="Na_H_Exchanger"/>
    <property type="match status" value="1"/>
</dbReference>
<evidence type="ECO:0000256" key="9">
    <source>
        <dbReference type="SAM" id="Phobius"/>
    </source>
</evidence>
<keyword evidence="12" id="KW-1185">Reference proteome</keyword>
<feature type="transmembrane region" description="Helical" evidence="9">
    <location>
        <begin position="119"/>
        <end position="139"/>
    </location>
</feature>
<evidence type="ECO:0000313" key="11">
    <source>
        <dbReference type="EMBL" id="GAA1082312.1"/>
    </source>
</evidence>
<keyword evidence="4" id="KW-1003">Cell membrane</keyword>
<feature type="transmembrane region" description="Helical" evidence="9">
    <location>
        <begin position="245"/>
        <end position="260"/>
    </location>
</feature>
<evidence type="ECO:0000256" key="2">
    <source>
        <dbReference type="ARBA" id="ARBA00022448"/>
    </source>
</evidence>
<feature type="transmembrane region" description="Helical" evidence="9">
    <location>
        <begin position="89"/>
        <end position="113"/>
    </location>
</feature>
<evidence type="ECO:0000256" key="5">
    <source>
        <dbReference type="ARBA" id="ARBA00022692"/>
    </source>
</evidence>
<accession>A0ABP4DZP8</accession>
<keyword evidence="2" id="KW-0813">Transport</keyword>
<evidence type="ECO:0000313" key="12">
    <source>
        <dbReference type="Proteomes" id="UP001499987"/>
    </source>
</evidence>
<dbReference type="InterPro" id="IPR006153">
    <property type="entry name" value="Cation/H_exchanger_TM"/>
</dbReference>
<dbReference type="RefSeq" id="WP_344623776.1">
    <property type="nucleotide sequence ID" value="NZ_BAAALD010000020.1"/>
</dbReference>
<dbReference type="Gene3D" id="1.20.1530.20">
    <property type="match status" value="1"/>
</dbReference>
<organism evidence="11 12">
    <name type="scientific">Kitasatospora arboriphila</name>
    <dbReference type="NCBI Taxonomy" id="258052"/>
    <lineage>
        <taxon>Bacteria</taxon>
        <taxon>Bacillati</taxon>
        <taxon>Actinomycetota</taxon>
        <taxon>Actinomycetes</taxon>
        <taxon>Kitasatosporales</taxon>
        <taxon>Streptomycetaceae</taxon>
        <taxon>Kitasatospora</taxon>
    </lineage>
</organism>
<keyword evidence="6 9" id="KW-1133">Transmembrane helix</keyword>
<keyword evidence="3" id="KW-0050">Antiport</keyword>
<keyword evidence="5 9" id="KW-0812">Transmembrane</keyword>
<evidence type="ECO:0000256" key="3">
    <source>
        <dbReference type="ARBA" id="ARBA00022449"/>
    </source>
</evidence>
<evidence type="ECO:0000259" key="10">
    <source>
        <dbReference type="Pfam" id="PF00999"/>
    </source>
</evidence>
<reference evidence="12" key="1">
    <citation type="journal article" date="2019" name="Int. J. Syst. Evol. Microbiol.">
        <title>The Global Catalogue of Microorganisms (GCM) 10K type strain sequencing project: providing services to taxonomists for standard genome sequencing and annotation.</title>
        <authorList>
            <consortium name="The Broad Institute Genomics Platform"/>
            <consortium name="The Broad Institute Genome Sequencing Center for Infectious Disease"/>
            <person name="Wu L."/>
            <person name="Ma J."/>
        </authorList>
    </citation>
    <scope>NUCLEOTIDE SEQUENCE [LARGE SCALE GENOMIC DNA]</scope>
    <source>
        <strain evidence="12">JCM 13002</strain>
    </source>
</reference>
<feature type="transmembrane region" description="Helical" evidence="9">
    <location>
        <begin position="222"/>
        <end position="239"/>
    </location>
</feature>
<sequence>MTQDQILLGAALTVALAVGSQILASKLHVPSLIVLLPVGFAAGALTKVVRPDNLVPDFTALVSLGVAVILYDAGLGLDPQQMKGETRSVVTRLIVLGIPITAGACLGLVVALFDVPVTVALMLGVILVVSGPTVVGPLLEHARLADRVRSVLTWEGTLVDPLGGILGAVVFHFIVRLQDKEGYRVGLFFGSMAVGLAGGAVGVAVLWLTLRKLRLGGTLGTLAQLATVVAVAAGCDVVLDDTGLIAAIVTGIGVANLPGFDMPARRPFFETVVQLVIGLLFISISASVAPKSVASVLLPSLALTAALVLVVRPLVSVVATARTDVGSGERAVIGWMAPRGIVAASTAATFSASLVHQGLAGADKILPVTFLVIVGTVLVYALTARPVAVRLGVGESARSRPLLVGGAPWVIDLARSLRAAGLDVLMWAGLPRERDRIREAGMELAPGELLATATDPGARLEGVTTALLLTDDDDLNALASVVVQDSLDGPVYRVGPHPGGQGIVAPYTGGGVLFGPGLVRSVLEDRHELGARFVVRPAADPFPPGHELLFVVRADGRLEPVTEAQDVVPAADDTLVLLGPVPNASALPTRAHDQG</sequence>